<evidence type="ECO:0000313" key="3">
    <source>
        <dbReference type="Proteomes" id="UP000199165"/>
    </source>
</evidence>
<dbReference type="InterPro" id="IPR013974">
    <property type="entry name" value="SAF"/>
</dbReference>
<dbReference type="EMBL" id="FPAT01000002">
    <property type="protein sequence ID" value="SFT47379.1"/>
    <property type="molecule type" value="Genomic_DNA"/>
</dbReference>
<sequence>MRESTADRRLRRGARERLRETMRMRGRRIVLLRRALAAVLLLMAGWYALPAHSGTASRTKTVLTASRDLTPGTRVGPRDVTTVRMPERLVPDRALRQRERVTGEVLARAARRGEPLTDLSLLDDPLTELTTGGETEAAVAIRPADEAVAELLHPGLRVDIVGGRSGNTRILAERATVVAVHPSEGDAEGDTLVVVGLERRRAADVAAATLHESVTMTLR</sequence>
<name>A0A1I6YA18_9ACTN</name>
<evidence type="ECO:0000313" key="2">
    <source>
        <dbReference type="EMBL" id="SFT47379.1"/>
    </source>
</evidence>
<dbReference type="CDD" id="cd11614">
    <property type="entry name" value="SAF_CpaB_FlgA_like"/>
    <property type="match status" value="1"/>
</dbReference>
<reference evidence="3" key="1">
    <citation type="submission" date="2016-10" db="EMBL/GenBank/DDBJ databases">
        <authorList>
            <person name="Varghese N."/>
            <person name="Submissions S."/>
        </authorList>
    </citation>
    <scope>NUCLEOTIDE SEQUENCE [LARGE SCALE GENOMIC DNA]</scope>
    <source>
        <strain evidence="3">DSM 45501</strain>
    </source>
</reference>
<dbReference type="Pfam" id="PF08666">
    <property type="entry name" value="SAF"/>
    <property type="match status" value="1"/>
</dbReference>
<dbReference type="SMART" id="SM00858">
    <property type="entry name" value="SAF"/>
    <property type="match status" value="1"/>
</dbReference>
<dbReference type="RefSeq" id="WP_092974518.1">
    <property type="nucleotide sequence ID" value="NZ_FPAT01000002.1"/>
</dbReference>
<dbReference type="AlphaFoldDB" id="A0A1I6YA18"/>
<evidence type="ECO:0000259" key="1">
    <source>
        <dbReference type="SMART" id="SM00858"/>
    </source>
</evidence>
<organism evidence="2 3">
    <name type="scientific">Actinopolyspora righensis</name>
    <dbReference type="NCBI Taxonomy" id="995060"/>
    <lineage>
        <taxon>Bacteria</taxon>
        <taxon>Bacillati</taxon>
        <taxon>Actinomycetota</taxon>
        <taxon>Actinomycetes</taxon>
        <taxon>Actinopolysporales</taxon>
        <taxon>Actinopolysporaceae</taxon>
        <taxon>Actinopolyspora</taxon>
        <taxon>Actinopolyspora alba group</taxon>
    </lineage>
</organism>
<gene>
    <name evidence="2" type="ORF">SAMN04487904_102345</name>
</gene>
<dbReference type="Proteomes" id="UP000199165">
    <property type="component" value="Unassembled WGS sequence"/>
</dbReference>
<protein>
    <submittedName>
        <fullName evidence="2">Flp pilus assembly protein CpaB</fullName>
    </submittedName>
</protein>
<dbReference type="STRING" id="995060.SAMN04487904_102345"/>
<proteinExistence type="predicted"/>
<accession>A0A1I6YA18</accession>
<keyword evidence="3" id="KW-1185">Reference proteome</keyword>
<feature type="domain" description="SAF" evidence="1">
    <location>
        <begin position="60"/>
        <end position="122"/>
    </location>
</feature>